<dbReference type="InterPro" id="IPR005528">
    <property type="entry name" value="ChpA-H"/>
</dbReference>
<dbReference type="PROSITE" id="PS51884">
    <property type="entry name" value="CHAPLIN"/>
    <property type="match status" value="1"/>
</dbReference>
<dbReference type="GO" id="GO:0007155">
    <property type="term" value="P:cell adhesion"/>
    <property type="evidence" value="ECO:0007669"/>
    <property type="project" value="UniProtKB-KW"/>
</dbReference>
<keyword evidence="3" id="KW-0964">Secreted</keyword>
<feature type="region of interest" description="Disordered" evidence="7">
    <location>
        <begin position="78"/>
        <end position="116"/>
    </location>
</feature>
<organism evidence="10 11">
    <name type="scientific">Actinacidiphila paucisporea</name>
    <dbReference type="NCBI Taxonomy" id="310782"/>
    <lineage>
        <taxon>Bacteria</taxon>
        <taxon>Bacillati</taxon>
        <taxon>Actinomycetota</taxon>
        <taxon>Actinomycetes</taxon>
        <taxon>Kitasatosporales</taxon>
        <taxon>Streptomycetaceae</taxon>
        <taxon>Actinacidiphila</taxon>
    </lineage>
</organism>
<keyword evidence="11" id="KW-1185">Reference proteome</keyword>
<comment type="subcellular location">
    <subcellularLocation>
        <location evidence="1">Secreted</location>
        <location evidence="1">Cell wall</location>
    </subcellularLocation>
</comment>
<dbReference type="STRING" id="310782.SAMN05216499_109197"/>
<evidence type="ECO:0000256" key="8">
    <source>
        <dbReference type="SAM" id="SignalP"/>
    </source>
</evidence>
<evidence type="ECO:0000256" key="2">
    <source>
        <dbReference type="ARBA" id="ARBA00022512"/>
    </source>
</evidence>
<feature type="domain" description="Chaplin" evidence="9">
    <location>
        <begin position="38"/>
        <end position="78"/>
    </location>
</feature>
<dbReference type="OrthoDB" id="3544424at2"/>
<sequence length="116" mass="11453">MKAICRGATLTALAAGILLAAGGAAAASSNATGAAFGSPGVLSGNVVQIPIDVPVNACGNSINLLGILNPSFGNVCANVSSHKSSRHEKAGKEHKNSHAEAGTLSNTRGTHPGNRK</sequence>
<evidence type="ECO:0000256" key="7">
    <source>
        <dbReference type="SAM" id="MobiDB-lite"/>
    </source>
</evidence>
<keyword evidence="2" id="KW-0134">Cell wall</keyword>
<dbReference type="Pfam" id="PF03777">
    <property type="entry name" value="ChpA-C"/>
    <property type="match status" value="1"/>
</dbReference>
<evidence type="ECO:0000313" key="11">
    <source>
        <dbReference type="Proteomes" id="UP000184111"/>
    </source>
</evidence>
<evidence type="ECO:0000256" key="3">
    <source>
        <dbReference type="ARBA" id="ARBA00022525"/>
    </source>
</evidence>
<proteinExistence type="predicted"/>
<protein>
    <submittedName>
        <fullName evidence="10">Small secreted domain</fullName>
    </submittedName>
</protein>
<feature type="signal peptide" evidence="8">
    <location>
        <begin position="1"/>
        <end position="26"/>
    </location>
</feature>
<reference evidence="10 11" key="1">
    <citation type="submission" date="2016-11" db="EMBL/GenBank/DDBJ databases">
        <authorList>
            <person name="Jaros S."/>
            <person name="Januszkiewicz K."/>
            <person name="Wedrychowicz H."/>
        </authorList>
    </citation>
    <scope>NUCLEOTIDE SEQUENCE [LARGE SCALE GENOMIC DNA]</scope>
    <source>
        <strain evidence="10 11">CGMCC 4.2025</strain>
    </source>
</reference>
<evidence type="ECO:0000256" key="6">
    <source>
        <dbReference type="ARBA" id="ARBA00023087"/>
    </source>
</evidence>
<gene>
    <name evidence="10" type="ORF">SAMN05216499_109197</name>
</gene>
<keyword evidence="4 8" id="KW-0732">Signal</keyword>
<evidence type="ECO:0000313" key="10">
    <source>
        <dbReference type="EMBL" id="SHM24957.1"/>
    </source>
</evidence>
<feature type="chain" id="PRO_5009926439" evidence="8">
    <location>
        <begin position="27"/>
        <end position="116"/>
    </location>
</feature>
<keyword evidence="6" id="KW-0034">Amyloid</keyword>
<accession>A0A1M7H9U7</accession>
<keyword evidence="5" id="KW-0130">Cell adhesion</keyword>
<dbReference type="AlphaFoldDB" id="A0A1M7H9U7"/>
<feature type="compositionally biased region" description="Basic and acidic residues" evidence="7">
    <location>
        <begin position="87"/>
        <end position="98"/>
    </location>
</feature>
<dbReference type="RefSeq" id="WP_073498841.1">
    <property type="nucleotide sequence ID" value="NZ_FRBI01000009.1"/>
</dbReference>
<dbReference type="Proteomes" id="UP000184111">
    <property type="component" value="Unassembled WGS sequence"/>
</dbReference>
<evidence type="ECO:0000256" key="4">
    <source>
        <dbReference type="ARBA" id="ARBA00022729"/>
    </source>
</evidence>
<evidence type="ECO:0000256" key="1">
    <source>
        <dbReference type="ARBA" id="ARBA00004191"/>
    </source>
</evidence>
<dbReference type="EMBL" id="FRBI01000009">
    <property type="protein sequence ID" value="SHM24957.1"/>
    <property type="molecule type" value="Genomic_DNA"/>
</dbReference>
<evidence type="ECO:0000259" key="9">
    <source>
        <dbReference type="PROSITE" id="PS51884"/>
    </source>
</evidence>
<name>A0A1M7H9U7_9ACTN</name>
<evidence type="ECO:0000256" key="5">
    <source>
        <dbReference type="ARBA" id="ARBA00022889"/>
    </source>
</evidence>